<sequence>MSGSMQPLGEICNKRSRSALTMDFPVSFTKNSL</sequence>
<dbReference type="AlphaFoldDB" id="A0A0F7RRL3"/>
<protein>
    <submittedName>
        <fullName evidence="1">Uncharacterized protein</fullName>
    </submittedName>
</protein>
<evidence type="ECO:0000313" key="1">
    <source>
        <dbReference type="EMBL" id="CDR98671.1"/>
    </source>
</evidence>
<gene>
    <name evidence="1" type="primary">SSCI04140.1</name>
</gene>
<dbReference type="EMBL" id="CCFA01000239">
    <property type="protein sequence ID" value="CDR98671.1"/>
    <property type="molecule type" value="Genomic_DNA"/>
</dbReference>
<reference evidence="2" key="1">
    <citation type="submission" date="2014-06" db="EMBL/GenBank/DDBJ databases">
        <authorList>
            <person name="Berkman P.J."/>
        </authorList>
    </citation>
    <scope>NUCLEOTIDE SEQUENCE [LARGE SCALE GENOMIC DNA]</scope>
</reference>
<organism evidence="1 2">
    <name type="scientific">Sporisorium scitamineum</name>
    <dbReference type="NCBI Taxonomy" id="49012"/>
    <lineage>
        <taxon>Eukaryota</taxon>
        <taxon>Fungi</taxon>
        <taxon>Dikarya</taxon>
        <taxon>Basidiomycota</taxon>
        <taxon>Ustilaginomycotina</taxon>
        <taxon>Ustilaginomycetes</taxon>
        <taxon>Ustilaginales</taxon>
        <taxon>Ustilaginaceae</taxon>
        <taxon>Sporisorium</taxon>
    </lineage>
</organism>
<dbReference type="Proteomes" id="UP000242770">
    <property type="component" value="Unassembled WGS sequence"/>
</dbReference>
<evidence type="ECO:0000313" key="2">
    <source>
        <dbReference type="Proteomes" id="UP000242770"/>
    </source>
</evidence>
<keyword evidence="2" id="KW-1185">Reference proteome</keyword>
<proteinExistence type="predicted"/>
<accession>A0A0F7RRL3</accession>
<name>A0A0F7RRL3_9BASI</name>